<evidence type="ECO:0000256" key="7">
    <source>
        <dbReference type="ARBA" id="ARBA00023136"/>
    </source>
</evidence>
<keyword evidence="5" id="KW-0653">Protein transport</keyword>
<dbReference type="PRINTS" id="PR00701">
    <property type="entry name" value="60KDINNERMP"/>
</dbReference>
<feature type="transmembrane region" description="Helical" evidence="10">
    <location>
        <begin position="302"/>
        <end position="320"/>
    </location>
</feature>
<evidence type="ECO:0000256" key="1">
    <source>
        <dbReference type="ARBA" id="ARBA00004651"/>
    </source>
</evidence>
<keyword evidence="4 9" id="KW-0812">Transmembrane</keyword>
<evidence type="ECO:0000256" key="2">
    <source>
        <dbReference type="ARBA" id="ARBA00022448"/>
    </source>
</evidence>
<evidence type="ECO:0000313" key="12">
    <source>
        <dbReference type="EMBL" id="QEE30459.1"/>
    </source>
</evidence>
<dbReference type="PANTHER" id="PTHR12428:SF65">
    <property type="entry name" value="CYTOCHROME C OXIDASE ASSEMBLY PROTEIN COX18, MITOCHONDRIAL"/>
    <property type="match status" value="1"/>
</dbReference>
<feature type="transmembrane region" description="Helical" evidence="10">
    <location>
        <begin position="135"/>
        <end position="156"/>
    </location>
</feature>
<sequence length="336" mass="37602">MTSPVPCCLPGQICILLPSPDMRTRIPTEHQRAYGRGTCQPSVCPREEKFMAEFKDPRQDNGVRLFVILFVFVAAMFFTFQRRPAPLTQQQRVPNKSFREAVSPAPVPMNIVEQELFVVLAFAQSHVAAKWQGSWGWAIVLLTVGVNLLILPLRIASMRNGLKMRRIQPEIEIIKARYKGIKLTDPRHNDMAAEIAKLQKDNGVNVFGGCIPLLIQMPLLFAFFGMLRKAVALRGAGWLWLHDLSTADPHHILPILMVVFQLLMQWYMPSPGVDAKQQKIMACMMTIGFGYVSWHYASGLALYALTGSIFSIATQAAINLSPLGKEMRALPANQMG</sequence>
<organism evidence="12 13">
    <name type="scientific">Terriglobus albidus</name>
    <dbReference type="NCBI Taxonomy" id="1592106"/>
    <lineage>
        <taxon>Bacteria</taxon>
        <taxon>Pseudomonadati</taxon>
        <taxon>Acidobacteriota</taxon>
        <taxon>Terriglobia</taxon>
        <taxon>Terriglobales</taxon>
        <taxon>Acidobacteriaceae</taxon>
        <taxon>Terriglobus</taxon>
    </lineage>
</organism>
<evidence type="ECO:0000256" key="8">
    <source>
        <dbReference type="ARBA" id="ARBA00023186"/>
    </source>
</evidence>
<dbReference type="NCBIfam" id="TIGR03592">
    <property type="entry name" value="yidC_oxa1_cterm"/>
    <property type="match status" value="1"/>
</dbReference>
<keyword evidence="3" id="KW-1003">Cell membrane</keyword>
<feature type="transmembrane region" description="Helical" evidence="10">
    <location>
        <begin position="251"/>
        <end position="268"/>
    </location>
</feature>
<dbReference type="InterPro" id="IPR028055">
    <property type="entry name" value="YidC/Oxa/ALB_C"/>
</dbReference>
<dbReference type="KEGG" id="talb:FTW19_22230"/>
<gene>
    <name evidence="12" type="ORF">FTW19_22230</name>
</gene>
<dbReference type="InterPro" id="IPR001708">
    <property type="entry name" value="YidC/ALB3/OXA1/COX18"/>
</dbReference>
<dbReference type="EMBL" id="CP042806">
    <property type="protein sequence ID" value="QEE30459.1"/>
    <property type="molecule type" value="Genomic_DNA"/>
</dbReference>
<proteinExistence type="inferred from homology"/>
<evidence type="ECO:0000256" key="6">
    <source>
        <dbReference type="ARBA" id="ARBA00022989"/>
    </source>
</evidence>
<feature type="transmembrane region" description="Helical" evidence="10">
    <location>
        <begin position="63"/>
        <end position="80"/>
    </location>
</feature>
<dbReference type="GO" id="GO:0015031">
    <property type="term" value="P:protein transport"/>
    <property type="evidence" value="ECO:0007669"/>
    <property type="project" value="UniProtKB-KW"/>
</dbReference>
<feature type="domain" description="Membrane insertase YidC/Oxa/ALB C-terminal" evidence="11">
    <location>
        <begin position="135"/>
        <end position="319"/>
    </location>
</feature>
<dbReference type="AlphaFoldDB" id="A0A5B9EF94"/>
<dbReference type="GO" id="GO:0005886">
    <property type="term" value="C:plasma membrane"/>
    <property type="evidence" value="ECO:0007669"/>
    <property type="project" value="UniProtKB-SubCell"/>
</dbReference>
<dbReference type="OrthoDB" id="9780552at2"/>
<dbReference type="GO" id="GO:0032977">
    <property type="term" value="F:membrane insertase activity"/>
    <property type="evidence" value="ECO:0007669"/>
    <property type="project" value="InterPro"/>
</dbReference>
<feature type="transmembrane region" description="Helical" evidence="10">
    <location>
        <begin position="206"/>
        <end position="231"/>
    </location>
</feature>
<dbReference type="Proteomes" id="UP000321820">
    <property type="component" value="Chromosome"/>
</dbReference>
<evidence type="ECO:0000256" key="10">
    <source>
        <dbReference type="SAM" id="Phobius"/>
    </source>
</evidence>
<evidence type="ECO:0000256" key="4">
    <source>
        <dbReference type="ARBA" id="ARBA00022692"/>
    </source>
</evidence>
<keyword evidence="7 10" id="KW-0472">Membrane</keyword>
<keyword evidence="6 10" id="KW-1133">Transmembrane helix</keyword>
<dbReference type="CDD" id="cd20070">
    <property type="entry name" value="5TM_YidC_Alb3"/>
    <property type="match status" value="1"/>
</dbReference>
<keyword evidence="2" id="KW-0813">Transport</keyword>
<dbReference type="InterPro" id="IPR047196">
    <property type="entry name" value="YidC_ALB_C"/>
</dbReference>
<keyword evidence="13" id="KW-1185">Reference proteome</keyword>
<dbReference type="Pfam" id="PF02096">
    <property type="entry name" value="60KD_IMP"/>
    <property type="match status" value="1"/>
</dbReference>
<reference evidence="12 13" key="1">
    <citation type="submission" date="2019-08" db="EMBL/GenBank/DDBJ databases">
        <title>Complete genome sequence of Terriglobus albidus strain ORNL.</title>
        <authorList>
            <person name="Podar M."/>
        </authorList>
    </citation>
    <scope>NUCLEOTIDE SEQUENCE [LARGE SCALE GENOMIC DNA]</scope>
    <source>
        <strain evidence="12 13">ORNL</strain>
    </source>
</reference>
<evidence type="ECO:0000256" key="5">
    <source>
        <dbReference type="ARBA" id="ARBA00022927"/>
    </source>
</evidence>
<evidence type="ECO:0000313" key="13">
    <source>
        <dbReference type="Proteomes" id="UP000321820"/>
    </source>
</evidence>
<protein>
    <submittedName>
        <fullName evidence="12">Membrane protein insertase YidC</fullName>
    </submittedName>
</protein>
<keyword evidence="8" id="KW-0143">Chaperone</keyword>
<dbReference type="GO" id="GO:0051205">
    <property type="term" value="P:protein insertion into membrane"/>
    <property type="evidence" value="ECO:0007669"/>
    <property type="project" value="TreeGrafter"/>
</dbReference>
<evidence type="ECO:0000256" key="3">
    <source>
        <dbReference type="ARBA" id="ARBA00022475"/>
    </source>
</evidence>
<comment type="similarity">
    <text evidence="9">Belongs to the OXA1/ALB3/YidC family.</text>
</comment>
<accession>A0A5B9EF94</accession>
<comment type="subcellular location">
    <subcellularLocation>
        <location evidence="1">Cell membrane</location>
        <topology evidence="1">Multi-pass membrane protein</topology>
    </subcellularLocation>
    <subcellularLocation>
        <location evidence="9">Membrane</location>
        <topology evidence="9">Multi-pass membrane protein</topology>
    </subcellularLocation>
</comment>
<evidence type="ECO:0000259" key="11">
    <source>
        <dbReference type="Pfam" id="PF02096"/>
    </source>
</evidence>
<name>A0A5B9EF94_9BACT</name>
<evidence type="ECO:0000256" key="9">
    <source>
        <dbReference type="RuleBase" id="RU003945"/>
    </source>
</evidence>
<dbReference type="PANTHER" id="PTHR12428">
    <property type="entry name" value="OXA1"/>
    <property type="match status" value="1"/>
</dbReference>